<name>A0A4S8MBE7_DENBC</name>
<reference evidence="1 2" key="1">
    <citation type="journal article" date="2019" name="Nat. Ecol. Evol.">
        <title>Megaphylogeny resolves global patterns of mushroom evolution.</title>
        <authorList>
            <person name="Varga T."/>
            <person name="Krizsan K."/>
            <person name="Foldi C."/>
            <person name="Dima B."/>
            <person name="Sanchez-Garcia M."/>
            <person name="Sanchez-Ramirez S."/>
            <person name="Szollosi G.J."/>
            <person name="Szarkandi J.G."/>
            <person name="Papp V."/>
            <person name="Albert L."/>
            <person name="Andreopoulos W."/>
            <person name="Angelini C."/>
            <person name="Antonin V."/>
            <person name="Barry K.W."/>
            <person name="Bougher N.L."/>
            <person name="Buchanan P."/>
            <person name="Buyck B."/>
            <person name="Bense V."/>
            <person name="Catcheside P."/>
            <person name="Chovatia M."/>
            <person name="Cooper J."/>
            <person name="Damon W."/>
            <person name="Desjardin D."/>
            <person name="Finy P."/>
            <person name="Geml J."/>
            <person name="Haridas S."/>
            <person name="Hughes K."/>
            <person name="Justo A."/>
            <person name="Karasinski D."/>
            <person name="Kautmanova I."/>
            <person name="Kiss B."/>
            <person name="Kocsube S."/>
            <person name="Kotiranta H."/>
            <person name="LaButti K.M."/>
            <person name="Lechner B.E."/>
            <person name="Liimatainen K."/>
            <person name="Lipzen A."/>
            <person name="Lukacs Z."/>
            <person name="Mihaltcheva S."/>
            <person name="Morgado L.N."/>
            <person name="Niskanen T."/>
            <person name="Noordeloos M.E."/>
            <person name="Ohm R.A."/>
            <person name="Ortiz-Santana B."/>
            <person name="Ovrebo C."/>
            <person name="Racz N."/>
            <person name="Riley R."/>
            <person name="Savchenko A."/>
            <person name="Shiryaev A."/>
            <person name="Soop K."/>
            <person name="Spirin V."/>
            <person name="Szebenyi C."/>
            <person name="Tomsovsky M."/>
            <person name="Tulloss R.E."/>
            <person name="Uehling J."/>
            <person name="Grigoriev I.V."/>
            <person name="Vagvolgyi C."/>
            <person name="Papp T."/>
            <person name="Martin F.M."/>
            <person name="Miettinen O."/>
            <person name="Hibbett D.S."/>
            <person name="Nagy L.G."/>
        </authorList>
    </citation>
    <scope>NUCLEOTIDE SEQUENCE [LARGE SCALE GENOMIC DNA]</scope>
    <source>
        <strain evidence="1 2">CBS 962.96</strain>
    </source>
</reference>
<evidence type="ECO:0000313" key="1">
    <source>
        <dbReference type="EMBL" id="THU99807.1"/>
    </source>
</evidence>
<dbReference type="OrthoDB" id="2835162at2759"/>
<dbReference type="EMBL" id="ML179113">
    <property type="protein sequence ID" value="THU99807.1"/>
    <property type="molecule type" value="Genomic_DNA"/>
</dbReference>
<keyword evidence="2" id="KW-1185">Reference proteome</keyword>
<dbReference type="AlphaFoldDB" id="A0A4S8MBE7"/>
<proteinExistence type="predicted"/>
<accession>A0A4S8MBE7</accession>
<sequence>MAAVESNTTLTARTDANLFDPHLVASNFYGAPIPPWKRGYHPGWYYGDRFDIVCNLFDVIPSIFHCPRFKYPPFHPRPLPPHFPHGISAPPPEGDGWVQTFGGLGVAVEAGDYLTYGLVDTIDDCKLMCTYIEGCVFFNTYRDVFGQNGPLLTCALFSGIHGPESCVNKGGLVQLDGHFNAIADSAGFYRY</sequence>
<organism evidence="1 2">
    <name type="scientific">Dendrothele bispora (strain CBS 962.96)</name>
    <dbReference type="NCBI Taxonomy" id="1314807"/>
    <lineage>
        <taxon>Eukaryota</taxon>
        <taxon>Fungi</taxon>
        <taxon>Dikarya</taxon>
        <taxon>Basidiomycota</taxon>
        <taxon>Agaricomycotina</taxon>
        <taxon>Agaricomycetes</taxon>
        <taxon>Agaricomycetidae</taxon>
        <taxon>Agaricales</taxon>
        <taxon>Agaricales incertae sedis</taxon>
        <taxon>Dendrothele</taxon>
    </lineage>
</organism>
<gene>
    <name evidence="1" type="ORF">K435DRAFT_658299</name>
</gene>
<protein>
    <submittedName>
        <fullName evidence="1">Uncharacterized protein</fullName>
    </submittedName>
</protein>
<dbReference type="Proteomes" id="UP000297245">
    <property type="component" value="Unassembled WGS sequence"/>
</dbReference>
<evidence type="ECO:0000313" key="2">
    <source>
        <dbReference type="Proteomes" id="UP000297245"/>
    </source>
</evidence>